<name>A0A9W8BPE4_9FUNG</name>
<feature type="compositionally biased region" description="Basic residues" evidence="1">
    <location>
        <begin position="237"/>
        <end position="250"/>
    </location>
</feature>
<organism evidence="2 3">
    <name type="scientific">Coemansia thaxteri</name>
    <dbReference type="NCBI Taxonomy" id="2663907"/>
    <lineage>
        <taxon>Eukaryota</taxon>
        <taxon>Fungi</taxon>
        <taxon>Fungi incertae sedis</taxon>
        <taxon>Zoopagomycota</taxon>
        <taxon>Kickxellomycotina</taxon>
        <taxon>Kickxellomycetes</taxon>
        <taxon>Kickxellales</taxon>
        <taxon>Kickxellaceae</taxon>
        <taxon>Coemansia</taxon>
    </lineage>
</organism>
<dbReference type="EMBL" id="JANBQF010000002">
    <property type="protein sequence ID" value="KAJ2008590.1"/>
    <property type="molecule type" value="Genomic_DNA"/>
</dbReference>
<feature type="compositionally biased region" description="Basic and acidic residues" evidence="1">
    <location>
        <begin position="261"/>
        <end position="271"/>
    </location>
</feature>
<dbReference type="AlphaFoldDB" id="A0A9W8BPE4"/>
<accession>A0A9W8BPE4</accession>
<feature type="compositionally biased region" description="Basic and acidic residues" evidence="1">
    <location>
        <begin position="218"/>
        <end position="233"/>
    </location>
</feature>
<proteinExistence type="predicted"/>
<comment type="caution">
    <text evidence="2">The sequence shown here is derived from an EMBL/GenBank/DDBJ whole genome shotgun (WGS) entry which is preliminary data.</text>
</comment>
<protein>
    <submittedName>
        <fullName evidence="2">Uncharacterized protein</fullName>
    </submittedName>
</protein>
<gene>
    <name evidence="2" type="ORF">H4R26_000063</name>
</gene>
<evidence type="ECO:0000256" key="1">
    <source>
        <dbReference type="SAM" id="MobiDB-lite"/>
    </source>
</evidence>
<feature type="region of interest" description="Disordered" evidence="1">
    <location>
        <begin position="1"/>
        <end position="53"/>
    </location>
</feature>
<dbReference type="Proteomes" id="UP001150907">
    <property type="component" value="Unassembled WGS sequence"/>
</dbReference>
<evidence type="ECO:0000313" key="2">
    <source>
        <dbReference type="EMBL" id="KAJ2008590.1"/>
    </source>
</evidence>
<dbReference type="OrthoDB" id="5598612at2759"/>
<feature type="region of interest" description="Disordered" evidence="1">
    <location>
        <begin position="218"/>
        <end position="271"/>
    </location>
</feature>
<keyword evidence="3" id="KW-1185">Reference proteome</keyword>
<feature type="compositionally biased region" description="Gly residues" evidence="1">
    <location>
        <begin position="1"/>
        <end position="13"/>
    </location>
</feature>
<sequence>MARPGGPFGGGHGQQHQQQSYGRPQVGGYPPYGGRPHGGYNSNHNGGGGGGSGDMVTKVLGKIMGSLFGAKGGGGPMMGTRDISGSGGATTTHDDWDGFDSSDAVQKTVAEHYYRHIYRKRMDMRQATAQTLGGAAAIKVLRHESKMEQDIYGSGMPLPTDLQHDQVMMGLVLSEVGDLLELKAQAAPLHRDETLENVGRIAIATLVKIKIDESRAIDNVPTHRDSSSHDYYDRPPPPRKHASTRHRHRRQESGEESNYATREKDNHHYSH</sequence>
<feature type="compositionally biased region" description="Low complexity" evidence="1">
    <location>
        <begin position="14"/>
        <end position="44"/>
    </location>
</feature>
<evidence type="ECO:0000313" key="3">
    <source>
        <dbReference type="Proteomes" id="UP001150907"/>
    </source>
</evidence>
<reference evidence="2" key="1">
    <citation type="submission" date="2022-07" db="EMBL/GenBank/DDBJ databases">
        <title>Phylogenomic reconstructions and comparative analyses of Kickxellomycotina fungi.</title>
        <authorList>
            <person name="Reynolds N.K."/>
            <person name="Stajich J.E."/>
            <person name="Barry K."/>
            <person name="Grigoriev I.V."/>
            <person name="Crous P."/>
            <person name="Smith M.E."/>
        </authorList>
    </citation>
    <scope>NUCLEOTIDE SEQUENCE</scope>
    <source>
        <strain evidence="2">IMI 214461</strain>
    </source>
</reference>